<comment type="caution">
    <text evidence="6">The sequence shown here is derived from an EMBL/GenBank/DDBJ whole genome shotgun (WGS) entry which is preliminary data.</text>
</comment>
<dbReference type="Pfam" id="PF00069">
    <property type="entry name" value="Pkinase"/>
    <property type="match status" value="1"/>
</dbReference>
<evidence type="ECO:0000256" key="2">
    <source>
        <dbReference type="ARBA" id="ARBA00022840"/>
    </source>
</evidence>
<gene>
    <name evidence="6" type="ORF">ADUPG1_014286</name>
</gene>
<dbReference type="PROSITE" id="PS00107">
    <property type="entry name" value="PROTEIN_KINASE_ATP"/>
    <property type="match status" value="1"/>
</dbReference>
<protein>
    <recommendedName>
        <fullName evidence="5">Protein kinase domain-containing protein</fullName>
    </recommendedName>
</protein>
<dbReference type="PROSITE" id="PS00108">
    <property type="entry name" value="PROTEIN_KINASE_ST"/>
    <property type="match status" value="1"/>
</dbReference>
<evidence type="ECO:0000313" key="6">
    <source>
        <dbReference type="EMBL" id="GKT29987.1"/>
    </source>
</evidence>
<reference evidence="6" key="1">
    <citation type="submission" date="2022-03" db="EMBL/GenBank/DDBJ databases">
        <title>Draft genome sequence of Aduncisulcus paluster, a free-living microaerophilic Fornicata.</title>
        <authorList>
            <person name="Yuyama I."/>
            <person name="Kume K."/>
            <person name="Tamura T."/>
            <person name="Inagaki Y."/>
            <person name="Hashimoto T."/>
        </authorList>
    </citation>
    <scope>NUCLEOTIDE SEQUENCE</scope>
    <source>
        <strain evidence="6">NY0171</strain>
    </source>
</reference>
<feature type="compositionally biased region" description="Basic and acidic residues" evidence="4">
    <location>
        <begin position="1066"/>
        <end position="1079"/>
    </location>
</feature>
<feature type="binding site" evidence="3">
    <location>
        <position position="1122"/>
    </location>
    <ligand>
        <name>ATP</name>
        <dbReference type="ChEBI" id="CHEBI:30616"/>
    </ligand>
</feature>
<keyword evidence="1 3" id="KW-0547">Nucleotide-binding</keyword>
<name>A0ABQ5KBY0_9EUKA</name>
<feature type="domain" description="Protein kinase" evidence="5">
    <location>
        <begin position="1093"/>
        <end position="1439"/>
    </location>
</feature>
<feature type="region of interest" description="Disordered" evidence="4">
    <location>
        <begin position="985"/>
        <end position="1079"/>
    </location>
</feature>
<dbReference type="SMART" id="SM00220">
    <property type="entry name" value="S_TKc"/>
    <property type="match status" value="1"/>
</dbReference>
<dbReference type="InterPro" id="IPR008271">
    <property type="entry name" value="Ser/Thr_kinase_AS"/>
</dbReference>
<feature type="compositionally biased region" description="Low complexity" evidence="4">
    <location>
        <begin position="924"/>
        <end position="942"/>
    </location>
</feature>
<proteinExistence type="predicted"/>
<keyword evidence="7" id="KW-1185">Reference proteome</keyword>
<dbReference type="Gene3D" id="1.10.510.10">
    <property type="entry name" value="Transferase(Phosphotransferase) domain 1"/>
    <property type="match status" value="1"/>
</dbReference>
<evidence type="ECO:0000259" key="5">
    <source>
        <dbReference type="PROSITE" id="PS50011"/>
    </source>
</evidence>
<dbReference type="InterPro" id="IPR017441">
    <property type="entry name" value="Protein_kinase_ATP_BS"/>
</dbReference>
<dbReference type="EMBL" id="BQXS01013920">
    <property type="protein sequence ID" value="GKT29987.1"/>
    <property type="molecule type" value="Genomic_DNA"/>
</dbReference>
<evidence type="ECO:0000256" key="3">
    <source>
        <dbReference type="PROSITE-ProRule" id="PRU10141"/>
    </source>
</evidence>
<organism evidence="6 7">
    <name type="scientific">Aduncisulcus paluster</name>
    <dbReference type="NCBI Taxonomy" id="2918883"/>
    <lineage>
        <taxon>Eukaryota</taxon>
        <taxon>Metamonada</taxon>
        <taxon>Carpediemonas-like organisms</taxon>
        <taxon>Aduncisulcus</taxon>
    </lineage>
</organism>
<evidence type="ECO:0000313" key="7">
    <source>
        <dbReference type="Proteomes" id="UP001057375"/>
    </source>
</evidence>
<dbReference type="PROSITE" id="PS50011">
    <property type="entry name" value="PROTEIN_KINASE_DOM"/>
    <property type="match status" value="1"/>
</dbReference>
<dbReference type="PANTHER" id="PTHR24361">
    <property type="entry name" value="MITOGEN-ACTIVATED KINASE KINASE KINASE"/>
    <property type="match status" value="1"/>
</dbReference>
<dbReference type="InterPro" id="IPR000719">
    <property type="entry name" value="Prot_kinase_dom"/>
</dbReference>
<dbReference type="InterPro" id="IPR011009">
    <property type="entry name" value="Kinase-like_dom_sf"/>
</dbReference>
<sequence>MTYANSYVKRYLAQTRQPDPDQPIITSRFIKEKDVAQKVLGSRPREPRPSAKRFSKEKEVCARVAATKKQYEKRHIKGSSIHQKLDKRRIQTLKMQRDSVSGIRTDISLPVDKSDPYALTDVQLSELPEGFHPANKLTRSLYRISQVDAEGLLRAARKTASAECLIPAQEAALKSIQYQVNKLRAAVISSRLARGVPEEYAEPYTDYEERQRMEQEKVEKEKKLEHRESRKDPIDYKKDTFFVGDAIPALESALVDRSIIDKEKRLHEEVKRMTDLRIRFLREYRYEMYSRPTVTPDIDEKANTFSRMNKKRAKMLHSEPGRVLRGDVLQCHRQLFIVYLWGTICQNRYFSMKELSGIFHFLNLNAQRVIAGVDCVGTFTHISIPFSAPTHVKGAYICVNRVTGPAVLTLTLIQSSGSKSHISYDFRVFQDDPSLKESNWFLLSVDIPRAIMCEIKGKGFDGKAYSINSLMFFQEESREQLEYRESKLKVLEKLWSLSTPIMPKLISCDPDKFPVASDVPSVLYPDYHLIQARNELVSPVSTRYNQSFNAQKMIARHEFVSSVTLTHMLVPFSSPCSIKGVYTYVDHRYCSPQLLFILTHASEKKSVRKFDFSEFGDLKSWVFLPFDLSLVTKCEIVGRGTWENKNFRDFMIKHLIFIQPEDEQTLVRHKTPEPPLKLPFVDAQYLHPGKQETIPIPRKDPSVIQANISRTRGFHENHKPGTRGYDESKFAKEMMEGKWIVVCTHLIIPLYKPTNIKGAYINCVRDYGPPELMFTFTCFGGEKKAIRYRFPQPKDDSDTRDWFWLPIDLTCVDQCEIRGRGTWRHPSAYYYKGDSYFRIDSLLFIHGEKSSSDIEIQKPAIASYLDVDNMSSFNFDIPSTTQADVEEIEIFSKSEGETPAPSPPYEISAEKREARRRSFVQQNPIKPSSTKSVKSPVVSSSSAGKNNPKKSRKLQSVDDQQFRSLEPQRRTLEKEAVLQKYAKKSREFEQSSMKRRVSIDKVTTYGEKSQNPPNPESPKPMKLSSPNKKLVVSSYDSSSPSISSSSSQQPSHSKTKNPQDLSDGNEVSRREDHSTPLHVRSHDSFVLTSSSTITPQCIIGSGGFGEVLLVKVDGIPFPCVLKRMLKVADETVVKGCKKEFKMQLKLFNNPKCFNRIPRPLYILDLLDDNFKGVYGFLMEYCAGGSVNSFAKSWCADGKYVRVDEDDEESSSASTSVHGILLFDPMTLNPVKVCSLCVGMIECLDDVFMAKSKLVHRDVKPDNFLIRVDPKDGECTVVLADLGFVHIQDSISSSASSQTISVSTQKDEEEGSVCGTYVFNSYEALKYGEQSQGSDGHSLGMSILSLFLCSPPFLGHPALRGITNGVSFISKMTELMEKGMIPLLSRADLFSSLLTIEDGKYEPVHKCLDEIFIGLTQMDLKKRMSVHEARVKVQSIKSFLPKIGEGWKCPSIDDIISIQRIKYHRIGDIEGSGPSDIQISHGWDDSLAK</sequence>
<feature type="region of interest" description="Disordered" evidence="4">
    <location>
        <begin position="911"/>
        <end position="970"/>
    </location>
</feature>
<evidence type="ECO:0000256" key="1">
    <source>
        <dbReference type="ARBA" id="ARBA00022741"/>
    </source>
</evidence>
<dbReference type="Proteomes" id="UP001057375">
    <property type="component" value="Unassembled WGS sequence"/>
</dbReference>
<evidence type="ECO:0000256" key="4">
    <source>
        <dbReference type="SAM" id="MobiDB-lite"/>
    </source>
</evidence>
<dbReference type="SUPFAM" id="SSF56112">
    <property type="entry name" value="Protein kinase-like (PK-like)"/>
    <property type="match status" value="1"/>
</dbReference>
<feature type="compositionally biased region" description="Low complexity" evidence="4">
    <location>
        <begin position="1033"/>
        <end position="1052"/>
    </location>
</feature>
<dbReference type="InterPro" id="IPR053235">
    <property type="entry name" value="Ser_Thr_kinase"/>
</dbReference>
<keyword evidence="2 3" id="KW-0067">ATP-binding</keyword>
<accession>A0ABQ5KBY0</accession>